<accession>A0AA96JSZ8</accession>
<dbReference type="AlphaFoldDB" id="A0AA96JSZ8"/>
<dbReference type="KEGG" id="nall:PP769_03490"/>
<name>A0AA96JSZ8_9BACT</name>
<keyword evidence="2" id="KW-1185">Reference proteome</keyword>
<organism evidence="1 2">
    <name type="scientific">Candidatus Nitrospira allomarina</name>
    <dbReference type="NCBI Taxonomy" id="3020900"/>
    <lineage>
        <taxon>Bacteria</taxon>
        <taxon>Pseudomonadati</taxon>
        <taxon>Nitrospirota</taxon>
        <taxon>Nitrospiria</taxon>
        <taxon>Nitrospirales</taxon>
        <taxon>Nitrospiraceae</taxon>
        <taxon>Nitrospira</taxon>
    </lineage>
</organism>
<reference evidence="1 2" key="1">
    <citation type="submission" date="2023-01" db="EMBL/GenBank/DDBJ databases">
        <title>Cultivation and genomic characterization of new, ubiquitous marine nitrite-oxidizing bacteria from the Nitrospirales.</title>
        <authorList>
            <person name="Mueller A.J."/>
            <person name="Daebeler A."/>
            <person name="Herbold C.W."/>
            <person name="Kirkegaard R.H."/>
            <person name="Daims H."/>
        </authorList>
    </citation>
    <scope>NUCLEOTIDE SEQUENCE [LARGE SCALE GENOMIC DNA]</scope>
    <source>
        <strain evidence="1 2">VA</strain>
    </source>
</reference>
<sequence>MALKKGDIIDERKRFPDSCGLVLKVMSGGEGFEKIRCCGHDLTLEDVVPSFNQERGRRAGALAVGMPLDEKIVATDSCGLRLMVMAGGEGFQEVICCGHSFGAKAIQSLEFGQMRGEDTNREQSPNTPHQGTA</sequence>
<dbReference type="EMBL" id="CP116967">
    <property type="protein sequence ID" value="WNM58843.1"/>
    <property type="molecule type" value="Genomic_DNA"/>
</dbReference>
<dbReference type="Proteomes" id="UP001302719">
    <property type="component" value="Chromosome"/>
</dbReference>
<protein>
    <submittedName>
        <fullName evidence="1">Uncharacterized protein</fullName>
    </submittedName>
</protein>
<evidence type="ECO:0000313" key="2">
    <source>
        <dbReference type="Proteomes" id="UP001302719"/>
    </source>
</evidence>
<evidence type="ECO:0000313" key="1">
    <source>
        <dbReference type="EMBL" id="WNM58843.1"/>
    </source>
</evidence>
<gene>
    <name evidence="1" type="ORF">PP769_03490</name>
</gene>
<dbReference type="RefSeq" id="WP_312645251.1">
    <property type="nucleotide sequence ID" value="NZ_CP116967.1"/>
</dbReference>
<proteinExistence type="predicted"/>